<name>A0AAP4FU68_9ENTR</name>
<dbReference type="Proteomes" id="UP001223214">
    <property type="component" value="Unassembled WGS sequence"/>
</dbReference>
<protein>
    <submittedName>
        <fullName evidence="1">Uncharacterized protein</fullName>
    </submittedName>
</protein>
<evidence type="ECO:0000313" key="2">
    <source>
        <dbReference type="Proteomes" id="UP001223214"/>
    </source>
</evidence>
<proteinExistence type="predicted"/>
<gene>
    <name evidence="1" type="ORF">QQF32_06875</name>
</gene>
<accession>A0AAP4FU68</accession>
<dbReference type="EMBL" id="JASSOM010000046">
    <property type="protein sequence ID" value="MDK9362915.1"/>
    <property type="molecule type" value="Genomic_DNA"/>
</dbReference>
<comment type="caution">
    <text evidence="1">The sequence shown here is derived from an EMBL/GenBank/DDBJ whole genome shotgun (WGS) entry which is preliminary data.</text>
</comment>
<sequence>MYVKPISIKPNRNKVTLILLTIITMNLAACDSAEKREFMTGCKMSVRNSSICSCTWDKMTELYSPDKLKAIGQGQIHPPTGFQQQMGKAMSQCMAK</sequence>
<reference evidence="1 2" key="1">
    <citation type="submission" date="2023-06" db="EMBL/GenBank/DDBJ databases">
        <title>Identification and characterization of antibiotic-resistant Gram-negative bacteria.</title>
        <authorList>
            <person name="Cho G.-S."/>
            <person name="Lee J."/>
            <person name="Tai E."/>
            <person name="Jeong S."/>
            <person name="Kim I."/>
            <person name="Kim B.-E."/>
            <person name="Jeong M.-I."/>
            <person name="Oh K.-K."/>
            <person name="Franz C.M.A.P."/>
        </authorList>
    </citation>
    <scope>NUCLEOTIDE SEQUENCE [LARGE SCALE GENOMIC DNA]</scope>
    <source>
        <strain evidence="1 2">V106_12</strain>
    </source>
</reference>
<dbReference type="AlphaFoldDB" id="A0AAP4FU68"/>
<evidence type="ECO:0000313" key="1">
    <source>
        <dbReference type="EMBL" id="MDK9362915.1"/>
    </source>
</evidence>
<dbReference type="RefSeq" id="WP_285149204.1">
    <property type="nucleotide sequence ID" value="NZ_JASSOM010000046.1"/>
</dbReference>
<keyword evidence="2" id="KW-1185">Reference proteome</keyword>
<organism evidence="1 2">
    <name type="scientific">Lelliottia wanjuensis</name>
    <dbReference type="NCBI Taxonomy" id="3050585"/>
    <lineage>
        <taxon>Bacteria</taxon>
        <taxon>Pseudomonadati</taxon>
        <taxon>Pseudomonadota</taxon>
        <taxon>Gammaproteobacteria</taxon>
        <taxon>Enterobacterales</taxon>
        <taxon>Enterobacteriaceae</taxon>
        <taxon>Lelliottia</taxon>
    </lineage>
</organism>